<name>A0ABP6FFB4_9ACTN</name>
<evidence type="ECO:0000313" key="1">
    <source>
        <dbReference type="EMBL" id="GAA2690450.1"/>
    </source>
</evidence>
<gene>
    <name evidence="1" type="ORF">GCM10009864_75710</name>
</gene>
<accession>A0ABP6FFB4</accession>
<sequence>MARRIPAATHHQADTRIAEIVNTVAASAIAAAKASLNMHRVNRNGFRARQVDMRIQSLSALFADIGGRKSAS</sequence>
<comment type="caution">
    <text evidence="1">The sequence shown here is derived from an EMBL/GenBank/DDBJ whole genome shotgun (WGS) entry which is preliminary data.</text>
</comment>
<reference evidence="2" key="1">
    <citation type="journal article" date="2019" name="Int. J. Syst. Evol. Microbiol.">
        <title>The Global Catalogue of Microorganisms (GCM) 10K type strain sequencing project: providing services to taxonomists for standard genome sequencing and annotation.</title>
        <authorList>
            <consortium name="The Broad Institute Genomics Platform"/>
            <consortium name="The Broad Institute Genome Sequencing Center for Infectious Disease"/>
            <person name="Wu L."/>
            <person name="Ma J."/>
        </authorList>
    </citation>
    <scope>NUCLEOTIDE SEQUENCE [LARGE SCALE GENOMIC DNA]</scope>
    <source>
        <strain evidence="2">JCM 16374</strain>
    </source>
</reference>
<keyword evidence="2" id="KW-1185">Reference proteome</keyword>
<proteinExistence type="predicted"/>
<dbReference type="EMBL" id="BAAARK010000052">
    <property type="protein sequence ID" value="GAA2690450.1"/>
    <property type="molecule type" value="Genomic_DNA"/>
</dbReference>
<organism evidence="1 2">
    <name type="scientific">Streptomyces lunalinharesii</name>
    <dbReference type="NCBI Taxonomy" id="333384"/>
    <lineage>
        <taxon>Bacteria</taxon>
        <taxon>Bacillati</taxon>
        <taxon>Actinomycetota</taxon>
        <taxon>Actinomycetes</taxon>
        <taxon>Kitasatosporales</taxon>
        <taxon>Streptomycetaceae</taxon>
        <taxon>Streptomyces</taxon>
    </lineage>
</organism>
<protein>
    <recommendedName>
        <fullName evidence="3">Transposase</fullName>
    </recommendedName>
</protein>
<evidence type="ECO:0000313" key="2">
    <source>
        <dbReference type="Proteomes" id="UP001500994"/>
    </source>
</evidence>
<dbReference type="Proteomes" id="UP001500994">
    <property type="component" value="Unassembled WGS sequence"/>
</dbReference>
<evidence type="ECO:0008006" key="3">
    <source>
        <dbReference type="Google" id="ProtNLM"/>
    </source>
</evidence>